<organism evidence="2 3">
    <name type="scientific">Allokutzneria oryzae</name>
    <dbReference type="NCBI Taxonomy" id="1378989"/>
    <lineage>
        <taxon>Bacteria</taxon>
        <taxon>Bacillati</taxon>
        <taxon>Actinomycetota</taxon>
        <taxon>Actinomycetes</taxon>
        <taxon>Pseudonocardiales</taxon>
        <taxon>Pseudonocardiaceae</taxon>
        <taxon>Allokutzneria</taxon>
    </lineage>
</organism>
<gene>
    <name evidence="2" type="ORF">ACFFQA_27290</name>
</gene>
<proteinExistence type="predicted"/>
<evidence type="ECO:0000259" key="1">
    <source>
        <dbReference type="Pfam" id="PF18885"/>
    </source>
</evidence>
<sequence>MTAAVVVVVTGLGAGDAALTAPAARAASSPAKVTDPVPMIELRTPAGGRFYTLSPREAAAAVANHGFTREPGQAGYWRTSAFSGSQPVFRLRGGSGYLLTASESERSALVRSGSFKDEGVAGHLWATQQPGTQRLLRFSKSGEWRVAVESRQAELTGQGYRVDGPLGWAHPEWIRAGAIYFGTYNPASTDVIAATKRVFGRDGDYWGGVRDFSGSDPAVPKNTQGWDGDFSHLRPAIGFYDDSRPETVERHITQATDAGLDFFQFYWYWDTGRQRPPQRFDASLAAFAGARNRLDIDYSLTVCAHPWGNLGIPKADFTTVADDFVRHFSQPNYLRANDGRLILTLCDRRGIGDGSDTDTQAFVSVVRQRAAAALGEEVLVLGYWEAMLDPAAPARWGTDGAYCGVRIDHEPSYARYAATLPDYLAKGPAQFMRCAAQGFDERPRYPHLIPDRSKIRFYADQSPELFADVLTALRKDIATSRRVSAVDNFVSMYAWNEWHEGGILEPNARDGCRYLGIVHTSLALPTGKPCS</sequence>
<dbReference type="InterPro" id="IPR032719">
    <property type="entry name" value="WbsX"/>
</dbReference>
<dbReference type="InterPro" id="IPR043708">
    <property type="entry name" value="DUF5648"/>
</dbReference>
<dbReference type="PANTHER" id="PTHR41244:SF1">
    <property type="entry name" value="GLYCOSYLTRANSFERASE"/>
    <property type="match status" value="1"/>
</dbReference>
<comment type="caution">
    <text evidence="2">The sequence shown here is derived from an EMBL/GenBank/DDBJ whole genome shotgun (WGS) entry which is preliminary data.</text>
</comment>
<dbReference type="Gene3D" id="3.20.20.80">
    <property type="entry name" value="Glycosidases"/>
    <property type="match status" value="1"/>
</dbReference>
<dbReference type="EMBL" id="JBHLZU010000023">
    <property type="protein sequence ID" value="MFB9907656.1"/>
    <property type="molecule type" value="Genomic_DNA"/>
</dbReference>
<dbReference type="RefSeq" id="WP_377858211.1">
    <property type="nucleotide sequence ID" value="NZ_JBHLZU010000023.1"/>
</dbReference>
<evidence type="ECO:0000313" key="2">
    <source>
        <dbReference type="EMBL" id="MFB9907656.1"/>
    </source>
</evidence>
<evidence type="ECO:0000313" key="3">
    <source>
        <dbReference type="Proteomes" id="UP001589693"/>
    </source>
</evidence>
<dbReference type="Pfam" id="PF14307">
    <property type="entry name" value="Glyco_tran_WbsX"/>
    <property type="match status" value="1"/>
</dbReference>
<reference evidence="2 3" key="1">
    <citation type="submission" date="2024-09" db="EMBL/GenBank/DDBJ databases">
        <authorList>
            <person name="Sun Q."/>
            <person name="Mori K."/>
        </authorList>
    </citation>
    <scope>NUCLEOTIDE SEQUENCE [LARGE SCALE GENOMIC DNA]</scope>
    <source>
        <strain evidence="2 3">TBRC 7907</strain>
    </source>
</reference>
<dbReference type="Proteomes" id="UP001589693">
    <property type="component" value="Unassembled WGS sequence"/>
</dbReference>
<name>A0ABV6A3B9_9PSEU</name>
<protein>
    <submittedName>
        <fullName evidence="2">Glycoside hydrolase family 99-like domain-containing protein</fullName>
    </submittedName>
</protein>
<dbReference type="PANTHER" id="PTHR41244">
    <property type="entry name" value="RHAMNAN SYNTHESIS F"/>
    <property type="match status" value="1"/>
</dbReference>
<keyword evidence="3" id="KW-1185">Reference proteome</keyword>
<accession>A0ABV6A3B9</accession>
<dbReference type="Pfam" id="PF18885">
    <property type="entry name" value="DUF5648"/>
    <property type="match status" value="1"/>
</dbReference>
<feature type="domain" description="DUF5648" evidence="1">
    <location>
        <begin position="45"/>
        <end position="123"/>
    </location>
</feature>